<dbReference type="PANTHER" id="PTHR34094">
    <property type="match status" value="1"/>
</dbReference>
<dbReference type="STRING" id="6573.A0A210PEW1"/>
<evidence type="ECO:0000313" key="3">
    <source>
        <dbReference type="Proteomes" id="UP000242188"/>
    </source>
</evidence>
<dbReference type="Pfam" id="PF13349">
    <property type="entry name" value="DUF4097"/>
    <property type="match status" value="1"/>
</dbReference>
<dbReference type="PANTHER" id="PTHR34094:SF1">
    <property type="entry name" value="PROTEIN FAM185A"/>
    <property type="match status" value="1"/>
</dbReference>
<accession>A0A210PEW1</accession>
<protein>
    <recommendedName>
        <fullName evidence="1">DUF4097 domain-containing protein</fullName>
    </recommendedName>
</protein>
<evidence type="ECO:0000259" key="1">
    <source>
        <dbReference type="Pfam" id="PF13349"/>
    </source>
</evidence>
<comment type="caution">
    <text evidence="2">The sequence shown here is derived from an EMBL/GenBank/DDBJ whole genome shotgun (WGS) entry which is preliminary data.</text>
</comment>
<proteinExistence type="predicted"/>
<dbReference type="InterPro" id="IPR025164">
    <property type="entry name" value="Toastrack_DUF4097"/>
</dbReference>
<sequence length="401" mass="44056">MSLCARKTARFLGTFVRLSTTAVFPKTNNKPVLKSEVFNKRVHTIGNGETEVDMSNRLLEQWSCGVEHFGKLKMNLPFDTHVSSLNPQLYPDMNTVIIRLFYTAPEIPSGDDLHEFLSGLVKMYEIKFDTHNSMRPEEIIVDGRFKAARLPIECRCEIPLKFDLDVTCSEGTTVIQGMESDSISVKAKSCTFISTKSGSVSAESNGGDLVCQNLLQGNLNLQAKGNSNIITDRLQGTEITCSTENGNITCSSVYSSTASFTSRHGNIKLSNCHADSHVIVPEGNLTIDSFEGNLNAEVQKGSSDIFITRPEKVKVKSETGDISIRVDKTINSEFELQGRTVTVDDTLGFQEESSKGSNQQNVVKGSMNGSQAMISAETSEGCVNVKQQDWFQSLNLKFQSG</sequence>
<reference evidence="2 3" key="1">
    <citation type="journal article" date="2017" name="Nat. Ecol. Evol.">
        <title>Scallop genome provides insights into evolution of bilaterian karyotype and development.</title>
        <authorList>
            <person name="Wang S."/>
            <person name="Zhang J."/>
            <person name="Jiao W."/>
            <person name="Li J."/>
            <person name="Xun X."/>
            <person name="Sun Y."/>
            <person name="Guo X."/>
            <person name="Huan P."/>
            <person name="Dong B."/>
            <person name="Zhang L."/>
            <person name="Hu X."/>
            <person name="Sun X."/>
            <person name="Wang J."/>
            <person name="Zhao C."/>
            <person name="Wang Y."/>
            <person name="Wang D."/>
            <person name="Huang X."/>
            <person name="Wang R."/>
            <person name="Lv J."/>
            <person name="Li Y."/>
            <person name="Zhang Z."/>
            <person name="Liu B."/>
            <person name="Lu W."/>
            <person name="Hui Y."/>
            <person name="Liang J."/>
            <person name="Zhou Z."/>
            <person name="Hou R."/>
            <person name="Li X."/>
            <person name="Liu Y."/>
            <person name="Li H."/>
            <person name="Ning X."/>
            <person name="Lin Y."/>
            <person name="Zhao L."/>
            <person name="Xing Q."/>
            <person name="Dou J."/>
            <person name="Li Y."/>
            <person name="Mao J."/>
            <person name="Guo H."/>
            <person name="Dou H."/>
            <person name="Li T."/>
            <person name="Mu C."/>
            <person name="Jiang W."/>
            <person name="Fu Q."/>
            <person name="Fu X."/>
            <person name="Miao Y."/>
            <person name="Liu J."/>
            <person name="Yu Q."/>
            <person name="Li R."/>
            <person name="Liao H."/>
            <person name="Li X."/>
            <person name="Kong Y."/>
            <person name="Jiang Z."/>
            <person name="Chourrout D."/>
            <person name="Li R."/>
            <person name="Bao Z."/>
        </authorList>
    </citation>
    <scope>NUCLEOTIDE SEQUENCE [LARGE SCALE GENOMIC DNA]</scope>
    <source>
        <strain evidence="2 3">PY_sf001</strain>
    </source>
</reference>
<evidence type="ECO:0000313" key="2">
    <source>
        <dbReference type="EMBL" id="OWF35030.1"/>
    </source>
</evidence>
<dbReference type="AlphaFoldDB" id="A0A210PEW1"/>
<dbReference type="Proteomes" id="UP000242188">
    <property type="component" value="Unassembled WGS sequence"/>
</dbReference>
<dbReference type="EMBL" id="NEDP02076743">
    <property type="protein sequence ID" value="OWF35030.1"/>
    <property type="molecule type" value="Genomic_DNA"/>
</dbReference>
<feature type="domain" description="DUF4097" evidence="1">
    <location>
        <begin position="198"/>
        <end position="385"/>
    </location>
</feature>
<organism evidence="2 3">
    <name type="scientific">Mizuhopecten yessoensis</name>
    <name type="common">Japanese scallop</name>
    <name type="synonym">Patinopecten yessoensis</name>
    <dbReference type="NCBI Taxonomy" id="6573"/>
    <lineage>
        <taxon>Eukaryota</taxon>
        <taxon>Metazoa</taxon>
        <taxon>Spiralia</taxon>
        <taxon>Lophotrochozoa</taxon>
        <taxon>Mollusca</taxon>
        <taxon>Bivalvia</taxon>
        <taxon>Autobranchia</taxon>
        <taxon>Pteriomorphia</taxon>
        <taxon>Pectinida</taxon>
        <taxon>Pectinoidea</taxon>
        <taxon>Pectinidae</taxon>
        <taxon>Mizuhopecten</taxon>
    </lineage>
</organism>
<keyword evidence="3" id="KW-1185">Reference proteome</keyword>
<dbReference type="OrthoDB" id="5984441at2759"/>
<gene>
    <name evidence="2" type="ORF">KP79_PYT11369</name>
</gene>
<name>A0A210PEW1_MIZYE</name>